<evidence type="ECO:0000256" key="2">
    <source>
        <dbReference type="ARBA" id="ARBA00004496"/>
    </source>
</evidence>
<comment type="function">
    <text evidence="8">Also involved in hydrogenase metallocenter assembly, probably by participating in the nickel insertion step. This function in hydrogenase biosynthesis requires chaperone activity and the presence of the metal-binding domain, but not PPIase activity.</text>
</comment>
<comment type="subcellular location">
    <subcellularLocation>
        <location evidence="2">Cytoplasm</location>
    </subcellularLocation>
</comment>
<dbReference type="InterPro" id="IPR001179">
    <property type="entry name" value="PPIase_FKBP_dom"/>
</dbReference>
<comment type="caution">
    <text evidence="13">The sequence shown here is derived from an EMBL/GenBank/DDBJ whole genome shotgun (WGS) entry which is preliminary data.</text>
</comment>
<reference evidence="13 14" key="1">
    <citation type="submission" date="2017-10" db="EMBL/GenBank/DDBJ databases">
        <title>Draft genome of Longimonas halophila.</title>
        <authorList>
            <person name="Goh K.M."/>
            <person name="Shamsir M.S."/>
            <person name="Lim S.W."/>
        </authorList>
    </citation>
    <scope>NUCLEOTIDE SEQUENCE [LARGE SCALE GENOMIC DNA]</scope>
    <source>
        <strain evidence="13 14">KCTC 42399</strain>
    </source>
</reference>
<dbReference type="Gene3D" id="3.10.50.40">
    <property type="match status" value="1"/>
</dbReference>
<evidence type="ECO:0000256" key="6">
    <source>
        <dbReference type="ARBA" id="ARBA00023186"/>
    </source>
</evidence>
<dbReference type="OrthoDB" id="9808891at2"/>
<dbReference type="AlphaFoldDB" id="A0A2H3NIW9"/>
<evidence type="ECO:0000256" key="3">
    <source>
        <dbReference type="ARBA" id="ARBA00006577"/>
    </source>
</evidence>
<comment type="similarity">
    <text evidence="3 10">Belongs to the FKBP-type PPIase family.</text>
</comment>
<feature type="region of interest" description="Disordered" evidence="11">
    <location>
        <begin position="51"/>
        <end position="73"/>
    </location>
</feature>
<keyword evidence="7 9" id="KW-0413">Isomerase</keyword>
<sequence>MAEAKKGDTVHIHYTGRLQDGTVFDSSREREPISFELGAQKVIPGFEKLVEGMEPGDTKTGTITPEDGYGERRDDMVMDVDRESLPDEIDPEVGQQLQMHTQQGQAVPVQIAKVEDDHITVDANHPLAGRTLEFDVEVIEVESGDGEADEGGSNIITP</sequence>
<dbReference type="PANTHER" id="PTHR47861:SF3">
    <property type="entry name" value="FKBP-TYPE PEPTIDYL-PROLYL CIS-TRANS ISOMERASE SLYD"/>
    <property type="match status" value="1"/>
</dbReference>
<evidence type="ECO:0000256" key="11">
    <source>
        <dbReference type="SAM" id="MobiDB-lite"/>
    </source>
</evidence>
<accession>A0A2H3NIW9</accession>
<evidence type="ECO:0000313" key="14">
    <source>
        <dbReference type="Proteomes" id="UP000221024"/>
    </source>
</evidence>
<organism evidence="13 14">
    <name type="scientific">Longimonas halophila</name>
    <dbReference type="NCBI Taxonomy" id="1469170"/>
    <lineage>
        <taxon>Bacteria</taxon>
        <taxon>Pseudomonadati</taxon>
        <taxon>Rhodothermota</taxon>
        <taxon>Rhodothermia</taxon>
        <taxon>Rhodothermales</taxon>
        <taxon>Salisaetaceae</taxon>
        <taxon>Longimonas</taxon>
    </lineage>
</organism>
<name>A0A2H3NIW9_9BACT</name>
<evidence type="ECO:0000256" key="5">
    <source>
        <dbReference type="ARBA" id="ARBA00023110"/>
    </source>
</evidence>
<dbReference type="EMBL" id="PDEP01000013">
    <property type="protein sequence ID" value="PEN05549.1"/>
    <property type="molecule type" value="Genomic_DNA"/>
</dbReference>
<evidence type="ECO:0000256" key="1">
    <source>
        <dbReference type="ARBA" id="ARBA00000971"/>
    </source>
</evidence>
<evidence type="ECO:0000256" key="10">
    <source>
        <dbReference type="RuleBase" id="RU003915"/>
    </source>
</evidence>
<dbReference type="GO" id="GO:0042026">
    <property type="term" value="P:protein refolding"/>
    <property type="evidence" value="ECO:0007669"/>
    <property type="project" value="UniProtKB-ARBA"/>
</dbReference>
<dbReference type="GO" id="GO:0003755">
    <property type="term" value="F:peptidyl-prolyl cis-trans isomerase activity"/>
    <property type="evidence" value="ECO:0007669"/>
    <property type="project" value="UniProtKB-UniRule"/>
</dbReference>
<keyword evidence="14" id="KW-1185">Reference proteome</keyword>
<feature type="domain" description="PPIase FKBP-type" evidence="12">
    <location>
        <begin position="7"/>
        <end position="86"/>
    </location>
</feature>
<dbReference type="PANTHER" id="PTHR47861">
    <property type="entry name" value="FKBP-TYPE PEPTIDYL-PROLYL CIS-TRANS ISOMERASE SLYD"/>
    <property type="match status" value="1"/>
</dbReference>
<keyword evidence="6" id="KW-0143">Chaperone</keyword>
<dbReference type="EC" id="5.2.1.8" evidence="10"/>
<evidence type="ECO:0000256" key="7">
    <source>
        <dbReference type="ARBA" id="ARBA00023235"/>
    </source>
</evidence>
<evidence type="ECO:0000256" key="9">
    <source>
        <dbReference type="PROSITE-ProRule" id="PRU00277"/>
    </source>
</evidence>
<protein>
    <recommendedName>
        <fullName evidence="10">Peptidyl-prolyl cis-trans isomerase</fullName>
        <ecNumber evidence="10">5.2.1.8</ecNumber>
    </recommendedName>
</protein>
<dbReference type="GO" id="GO:0005737">
    <property type="term" value="C:cytoplasm"/>
    <property type="evidence" value="ECO:0007669"/>
    <property type="project" value="UniProtKB-SubCell"/>
</dbReference>
<evidence type="ECO:0000259" key="12">
    <source>
        <dbReference type="PROSITE" id="PS50059"/>
    </source>
</evidence>
<evidence type="ECO:0000313" key="13">
    <source>
        <dbReference type="EMBL" id="PEN05549.1"/>
    </source>
</evidence>
<evidence type="ECO:0000256" key="4">
    <source>
        <dbReference type="ARBA" id="ARBA00022490"/>
    </source>
</evidence>
<keyword evidence="4" id="KW-0963">Cytoplasm</keyword>
<dbReference type="PROSITE" id="PS50059">
    <property type="entry name" value="FKBP_PPIASE"/>
    <property type="match status" value="1"/>
</dbReference>
<gene>
    <name evidence="13" type="ORF">CRI93_12705</name>
</gene>
<dbReference type="RefSeq" id="WP_098063012.1">
    <property type="nucleotide sequence ID" value="NZ_PDEP01000013.1"/>
</dbReference>
<evidence type="ECO:0000256" key="8">
    <source>
        <dbReference type="ARBA" id="ARBA00037071"/>
    </source>
</evidence>
<dbReference type="InterPro" id="IPR046357">
    <property type="entry name" value="PPIase_dom_sf"/>
</dbReference>
<proteinExistence type="inferred from homology"/>
<keyword evidence="5 9" id="KW-0697">Rotamase</keyword>
<dbReference type="Pfam" id="PF00254">
    <property type="entry name" value="FKBP_C"/>
    <property type="match status" value="1"/>
</dbReference>
<dbReference type="Proteomes" id="UP000221024">
    <property type="component" value="Unassembled WGS sequence"/>
</dbReference>
<dbReference type="SUPFAM" id="SSF54534">
    <property type="entry name" value="FKBP-like"/>
    <property type="match status" value="1"/>
</dbReference>
<comment type="catalytic activity">
    <reaction evidence="1 9 10">
        <text>[protein]-peptidylproline (omega=180) = [protein]-peptidylproline (omega=0)</text>
        <dbReference type="Rhea" id="RHEA:16237"/>
        <dbReference type="Rhea" id="RHEA-COMP:10747"/>
        <dbReference type="Rhea" id="RHEA-COMP:10748"/>
        <dbReference type="ChEBI" id="CHEBI:83833"/>
        <dbReference type="ChEBI" id="CHEBI:83834"/>
        <dbReference type="EC" id="5.2.1.8"/>
    </reaction>
</comment>